<dbReference type="Proteomes" id="UP001244490">
    <property type="component" value="Unassembled WGS sequence"/>
</dbReference>
<accession>A0AAW8APG9</accession>
<dbReference type="AlphaFoldDB" id="A0AAW8APG9"/>
<dbReference type="SUPFAM" id="SSF52266">
    <property type="entry name" value="SGNH hydrolase"/>
    <property type="match status" value="1"/>
</dbReference>
<protein>
    <recommendedName>
        <fullName evidence="3">SGNH/GDSL hydrolase family protein</fullName>
    </recommendedName>
</protein>
<name>A0AAW8APG9_KLEPN</name>
<evidence type="ECO:0000313" key="2">
    <source>
        <dbReference type="Proteomes" id="UP001244490"/>
    </source>
</evidence>
<gene>
    <name evidence="1" type="ORF">Q6294_29180</name>
</gene>
<feature type="non-terminal residue" evidence="1">
    <location>
        <position position="1"/>
    </location>
</feature>
<reference evidence="1" key="1">
    <citation type="submission" date="2023-07" db="EMBL/GenBank/DDBJ databases">
        <authorList>
            <person name="Peng Z."/>
        </authorList>
    </citation>
    <scope>NUCLEOTIDE SEQUENCE</scope>
    <source>
        <strain evidence="1">KP219</strain>
    </source>
</reference>
<sequence length="97" mass="10765">AHEMDNRAQPVLIINLAIAGSELRQLVDIMKGEFVWWLRQFRYDAILLSAGGNDFIDAARDPDPGQGLLLNMAGRPLPADGYACVDPAARRLLKDYL</sequence>
<evidence type="ECO:0008006" key="3">
    <source>
        <dbReference type="Google" id="ProtNLM"/>
    </source>
</evidence>
<organism evidence="1 2">
    <name type="scientific">Klebsiella pneumoniae</name>
    <dbReference type="NCBI Taxonomy" id="573"/>
    <lineage>
        <taxon>Bacteria</taxon>
        <taxon>Pseudomonadati</taxon>
        <taxon>Pseudomonadota</taxon>
        <taxon>Gammaproteobacteria</taxon>
        <taxon>Enterobacterales</taxon>
        <taxon>Enterobacteriaceae</taxon>
        <taxon>Klebsiella/Raoultella group</taxon>
        <taxon>Klebsiella</taxon>
        <taxon>Klebsiella pneumoniae complex</taxon>
    </lineage>
</organism>
<proteinExistence type="predicted"/>
<dbReference type="EMBL" id="JAUUIA010000216">
    <property type="protein sequence ID" value="MDP0971022.1"/>
    <property type="molecule type" value="Genomic_DNA"/>
</dbReference>
<evidence type="ECO:0000313" key="1">
    <source>
        <dbReference type="EMBL" id="MDP0971022.1"/>
    </source>
</evidence>
<feature type="non-terminal residue" evidence="1">
    <location>
        <position position="97"/>
    </location>
</feature>
<comment type="caution">
    <text evidence="1">The sequence shown here is derived from an EMBL/GenBank/DDBJ whole genome shotgun (WGS) entry which is preliminary data.</text>
</comment>